<dbReference type="EMBL" id="BQMJ01000012">
    <property type="protein sequence ID" value="GJQ09991.1"/>
    <property type="molecule type" value="Genomic_DNA"/>
</dbReference>
<comment type="caution">
    <text evidence="5">The sequence shown here is derived from an EMBL/GenBank/DDBJ whole genome shotgun (WGS) entry which is preliminary data.</text>
</comment>
<dbReference type="PANTHER" id="PTHR11265:SF0">
    <property type="entry name" value="12S RRNA N4-METHYLCYTIDINE METHYLTRANSFERASE"/>
    <property type="match status" value="1"/>
</dbReference>
<dbReference type="NCBIfam" id="TIGR00006">
    <property type="entry name" value="16S rRNA (cytosine(1402)-N(4))-methyltransferase RsmH"/>
    <property type="match status" value="1"/>
</dbReference>
<reference evidence="5" key="1">
    <citation type="journal article" date="2022" name="Proc. Natl. Acad. Sci. U.S.A.">
        <title>Life cycle and functional genomics of the unicellular red alga Galdieria for elucidating algal and plant evolution and industrial use.</title>
        <authorList>
            <person name="Hirooka S."/>
            <person name="Itabashi T."/>
            <person name="Ichinose T.M."/>
            <person name="Onuma R."/>
            <person name="Fujiwara T."/>
            <person name="Yamashita S."/>
            <person name="Jong L.W."/>
            <person name="Tomita R."/>
            <person name="Iwane A.H."/>
            <person name="Miyagishima S.Y."/>
        </authorList>
    </citation>
    <scope>NUCLEOTIDE SEQUENCE</scope>
    <source>
        <strain evidence="5">NBRC 102759</strain>
    </source>
</reference>
<evidence type="ECO:0000256" key="4">
    <source>
        <dbReference type="ARBA" id="ARBA00022691"/>
    </source>
</evidence>
<name>A0A9C7PUA5_9RHOD</name>
<dbReference type="HAMAP" id="MF_01007">
    <property type="entry name" value="16SrRNA_methyltr_H"/>
    <property type="match status" value="1"/>
</dbReference>
<dbReference type="Gene3D" id="3.40.50.150">
    <property type="entry name" value="Vaccinia Virus protein VP39"/>
    <property type="match status" value="1"/>
</dbReference>
<keyword evidence="2" id="KW-0489">Methyltransferase</keyword>
<evidence type="ECO:0000313" key="6">
    <source>
        <dbReference type="Proteomes" id="UP001061958"/>
    </source>
</evidence>
<dbReference type="Proteomes" id="UP001061958">
    <property type="component" value="Unassembled WGS sequence"/>
</dbReference>
<reference evidence="5" key="2">
    <citation type="submission" date="2022-01" db="EMBL/GenBank/DDBJ databases">
        <authorList>
            <person name="Hirooka S."/>
            <person name="Miyagishima S.Y."/>
        </authorList>
    </citation>
    <scope>NUCLEOTIDE SEQUENCE</scope>
    <source>
        <strain evidence="5">NBRC 102759</strain>
    </source>
</reference>
<sequence>MRLTFLWSSSLQCLQRKEALLCFKRKCLHSSRIYACSLKHEASATLHWSIVKERNLHVPVLLEKVIENARLPNLEGSIFVDCTVGAGGHCEKVMELGIFSKCIAIDKDEKCGELLKENNLLRSVCFIQGSFANIDEILIQERVKSEDVGFILADLGVSSMQLDNPSRGFSFSKDGPLDMRMDLSQSTTAWKVVNEYTEEALCKIFRELGEERKWKRVAAAIVNERQRNPIETTCQLAKIVCAAKNEYPRHRRIHPATLTFQSLRLFVNNELNELNKFIPKALKCLGPFGRLAIISFHSLEDRLVKQTFKEYAEKSEFRILTKKPAVPSEEEREANIRCRSAKMRVIERYPKNVENEFI</sequence>
<keyword evidence="6" id="KW-1185">Reference proteome</keyword>
<evidence type="ECO:0000256" key="3">
    <source>
        <dbReference type="ARBA" id="ARBA00022679"/>
    </source>
</evidence>
<dbReference type="PANTHER" id="PTHR11265">
    <property type="entry name" value="S-ADENOSYL-METHYLTRANSFERASE MRAW"/>
    <property type="match status" value="1"/>
</dbReference>
<dbReference type="InterPro" id="IPR002903">
    <property type="entry name" value="RsmH"/>
</dbReference>
<dbReference type="SUPFAM" id="SSF81799">
    <property type="entry name" value="Putative methyltransferase TM0872, insert domain"/>
    <property type="match status" value="1"/>
</dbReference>
<evidence type="ECO:0000256" key="1">
    <source>
        <dbReference type="ARBA" id="ARBA00010396"/>
    </source>
</evidence>
<gene>
    <name evidence="5" type="ORF">GpartN1_g1782.t1</name>
</gene>
<dbReference type="AlphaFoldDB" id="A0A9C7PUA5"/>
<dbReference type="InterPro" id="IPR023397">
    <property type="entry name" value="SAM-dep_MeTrfase_MraW_recog"/>
</dbReference>
<dbReference type="SUPFAM" id="SSF53335">
    <property type="entry name" value="S-adenosyl-L-methionine-dependent methyltransferases"/>
    <property type="match status" value="1"/>
</dbReference>
<dbReference type="GO" id="GO:0071424">
    <property type="term" value="F:rRNA (cytosine-N4-)-methyltransferase activity"/>
    <property type="evidence" value="ECO:0007669"/>
    <property type="project" value="TreeGrafter"/>
</dbReference>
<protein>
    <recommendedName>
        <fullName evidence="7">S-adenosyl-methyltransferase</fullName>
    </recommendedName>
</protein>
<organism evidence="5 6">
    <name type="scientific">Galdieria partita</name>
    <dbReference type="NCBI Taxonomy" id="83374"/>
    <lineage>
        <taxon>Eukaryota</taxon>
        <taxon>Rhodophyta</taxon>
        <taxon>Bangiophyceae</taxon>
        <taxon>Galdieriales</taxon>
        <taxon>Galdieriaceae</taxon>
        <taxon>Galdieria</taxon>
    </lineage>
</organism>
<dbReference type="Gene3D" id="1.10.150.170">
    <property type="entry name" value="Putative methyltransferase TM0872, insert domain"/>
    <property type="match status" value="1"/>
</dbReference>
<dbReference type="GO" id="GO:0005737">
    <property type="term" value="C:cytoplasm"/>
    <property type="evidence" value="ECO:0007669"/>
    <property type="project" value="TreeGrafter"/>
</dbReference>
<dbReference type="InterPro" id="IPR029063">
    <property type="entry name" value="SAM-dependent_MTases_sf"/>
</dbReference>
<keyword evidence="3" id="KW-0808">Transferase</keyword>
<evidence type="ECO:0008006" key="7">
    <source>
        <dbReference type="Google" id="ProtNLM"/>
    </source>
</evidence>
<dbReference type="GO" id="GO:0070475">
    <property type="term" value="P:rRNA base methylation"/>
    <property type="evidence" value="ECO:0007669"/>
    <property type="project" value="TreeGrafter"/>
</dbReference>
<dbReference type="PIRSF" id="PIRSF004486">
    <property type="entry name" value="MraW"/>
    <property type="match status" value="1"/>
</dbReference>
<comment type="similarity">
    <text evidence="1">Belongs to the methyltransferase superfamily. RsmH family.</text>
</comment>
<dbReference type="Pfam" id="PF01795">
    <property type="entry name" value="Methyltransf_5"/>
    <property type="match status" value="1"/>
</dbReference>
<keyword evidence="4" id="KW-0949">S-adenosyl-L-methionine</keyword>
<evidence type="ECO:0000313" key="5">
    <source>
        <dbReference type="EMBL" id="GJQ09991.1"/>
    </source>
</evidence>
<evidence type="ECO:0000256" key="2">
    <source>
        <dbReference type="ARBA" id="ARBA00022603"/>
    </source>
</evidence>
<proteinExistence type="inferred from homology"/>
<dbReference type="OrthoDB" id="439808at2759"/>
<accession>A0A9C7PUA5</accession>